<evidence type="ECO:0000256" key="2">
    <source>
        <dbReference type="ARBA" id="ARBA00023125"/>
    </source>
</evidence>
<dbReference type="Pfam" id="PF13921">
    <property type="entry name" value="Myb_DNA-bind_6"/>
    <property type="match status" value="1"/>
</dbReference>
<dbReference type="CDD" id="cd00167">
    <property type="entry name" value="SANT"/>
    <property type="match status" value="2"/>
</dbReference>
<feature type="domain" description="HTH myb-type" evidence="7">
    <location>
        <begin position="82"/>
        <end position="131"/>
    </location>
</feature>
<dbReference type="InterPro" id="IPR051575">
    <property type="entry name" value="Myb-like_DNA-bd"/>
</dbReference>
<name>A0A5K1V2L0_ENTHI</name>
<dbReference type="GO" id="GO:0042796">
    <property type="term" value="P:snRNA transcription by RNA polymerase III"/>
    <property type="evidence" value="ECO:0007669"/>
    <property type="project" value="TreeGrafter"/>
</dbReference>
<evidence type="ECO:0000259" key="5">
    <source>
        <dbReference type="PROSITE" id="PS50090"/>
    </source>
</evidence>
<dbReference type="PROSITE" id="PS51293">
    <property type="entry name" value="SANT"/>
    <property type="match status" value="1"/>
</dbReference>
<dbReference type="PANTHER" id="PTHR46621:SF1">
    <property type="entry name" value="SNRNA-ACTIVATING PROTEIN COMPLEX SUBUNIT 4"/>
    <property type="match status" value="1"/>
</dbReference>
<organism evidence="8 9">
    <name type="scientific">Entamoeba histolytica</name>
    <dbReference type="NCBI Taxonomy" id="5759"/>
    <lineage>
        <taxon>Eukaryota</taxon>
        <taxon>Amoebozoa</taxon>
        <taxon>Evosea</taxon>
        <taxon>Archamoebae</taxon>
        <taxon>Mastigamoebida</taxon>
        <taxon>Entamoebidae</taxon>
        <taxon>Entamoeba</taxon>
    </lineage>
</organism>
<dbReference type="VEuPathDB" id="AmoebaDB:EHI_129790"/>
<proteinExistence type="predicted"/>
<dbReference type="GO" id="GO:0001006">
    <property type="term" value="F:RNA polymerase III type 3 promoter sequence-specific DNA binding"/>
    <property type="evidence" value="ECO:0007669"/>
    <property type="project" value="TreeGrafter"/>
</dbReference>
<dbReference type="VEuPathDB" id="AmoebaDB:EHI5A_135230"/>
<dbReference type="VEuPathDB" id="AmoebaDB:KM1_167520"/>
<keyword evidence="1" id="KW-0805">Transcription regulation</keyword>
<dbReference type="InterPro" id="IPR017884">
    <property type="entry name" value="SANT_dom"/>
</dbReference>
<dbReference type="SUPFAM" id="SSF46689">
    <property type="entry name" value="Homeodomain-like"/>
    <property type="match status" value="1"/>
</dbReference>
<evidence type="ECO:0000259" key="6">
    <source>
        <dbReference type="PROSITE" id="PS51293"/>
    </source>
</evidence>
<dbReference type="SMART" id="SM00717">
    <property type="entry name" value="SANT"/>
    <property type="match status" value="2"/>
</dbReference>
<evidence type="ECO:0000259" key="7">
    <source>
        <dbReference type="PROSITE" id="PS51294"/>
    </source>
</evidence>
<feature type="domain" description="Myb-like" evidence="5">
    <location>
        <begin position="77"/>
        <end position="127"/>
    </location>
</feature>
<evidence type="ECO:0000313" key="9">
    <source>
        <dbReference type="Proteomes" id="UP000078387"/>
    </source>
</evidence>
<accession>A0A5K1V2L0</accession>
<evidence type="ECO:0000256" key="1">
    <source>
        <dbReference type="ARBA" id="ARBA00023015"/>
    </source>
</evidence>
<keyword evidence="4" id="KW-0539">Nucleus</keyword>
<sequence length="152" mass="17905">MNVTIEQNNDTYNYSITYKSEKVKKQRKAGIAWRKEEDQKLLRGVEMFGEKSWVEVAKFVGTRSRKQCRERFINHIDPGIDKRPWSSEEDEKILRGYYHHGSKWSEISKKLSGRTARAVRNRYKALSIRNKLSCFIEADQNLFKVINGGSTW</sequence>
<protein>
    <submittedName>
        <fullName evidence="8">Myb-like DNA-binding domain containing protein</fullName>
    </submittedName>
</protein>
<dbReference type="InterPro" id="IPR001005">
    <property type="entry name" value="SANT/Myb"/>
</dbReference>
<dbReference type="PROSITE" id="PS51294">
    <property type="entry name" value="HTH_MYB"/>
    <property type="match status" value="2"/>
</dbReference>
<reference evidence="8 9" key="1">
    <citation type="submission" date="2016-05" db="EMBL/GenBank/DDBJ databases">
        <title>First whole genome sequencing of Entamoeba histolytica HM1:IMSS-clone-6.</title>
        <authorList>
            <person name="Mukherjee Avik.K."/>
            <person name="Izumyama S."/>
            <person name="Nakada-Tsukui K."/>
            <person name="Nozaki T."/>
        </authorList>
    </citation>
    <scope>NUCLEOTIDE SEQUENCE [LARGE SCALE GENOMIC DNA]</scope>
    <source>
        <strain evidence="8 9">HM1:IMSS clone 6</strain>
    </source>
</reference>
<dbReference type="GO" id="GO:0042795">
    <property type="term" value="P:snRNA transcription by RNA polymerase II"/>
    <property type="evidence" value="ECO:0007669"/>
    <property type="project" value="TreeGrafter"/>
</dbReference>
<dbReference type="InterPro" id="IPR017930">
    <property type="entry name" value="Myb_dom"/>
</dbReference>
<keyword evidence="2 8" id="KW-0238">DNA-binding</keyword>
<evidence type="ECO:0000313" key="8">
    <source>
        <dbReference type="EMBL" id="GAT96765.1"/>
    </source>
</evidence>
<dbReference type="InterPro" id="IPR009057">
    <property type="entry name" value="Homeodomain-like_sf"/>
</dbReference>
<feature type="domain" description="Myb-like" evidence="5">
    <location>
        <begin position="33"/>
        <end position="76"/>
    </location>
</feature>
<dbReference type="GO" id="GO:0019185">
    <property type="term" value="C:snRNA-activating protein complex"/>
    <property type="evidence" value="ECO:0007669"/>
    <property type="project" value="TreeGrafter"/>
</dbReference>
<dbReference type="PANTHER" id="PTHR46621">
    <property type="entry name" value="SNRNA-ACTIVATING PROTEIN COMPLEX SUBUNIT 4"/>
    <property type="match status" value="1"/>
</dbReference>
<dbReference type="PROSITE" id="PS50090">
    <property type="entry name" value="MYB_LIKE"/>
    <property type="match status" value="2"/>
</dbReference>
<dbReference type="VEuPathDB" id="AmoebaDB:EHI7A_090860"/>
<dbReference type="Gene3D" id="1.10.10.60">
    <property type="entry name" value="Homeodomain-like"/>
    <property type="match status" value="2"/>
</dbReference>
<dbReference type="EMBL" id="BDEQ01000001">
    <property type="protein sequence ID" value="GAT96765.1"/>
    <property type="molecule type" value="Genomic_DNA"/>
</dbReference>
<dbReference type="SMR" id="A0A5K1V2L0"/>
<feature type="domain" description="HTH myb-type" evidence="7">
    <location>
        <begin position="25"/>
        <end position="80"/>
    </location>
</feature>
<feature type="domain" description="SANT" evidence="6">
    <location>
        <begin position="33"/>
        <end position="75"/>
    </location>
</feature>
<evidence type="ECO:0000256" key="4">
    <source>
        <dbReference type="ARBA" id="ARBA00023242"/>
    </source>
</evidence>
<dbReference type="GO" id="GO:0000978">
    <property type="term" value="F:RNA polymerase II cis-regulatory region sequence-specific DNA binding"/>
    <property type="evidence" value="ECO:0007669"/>
    <property type="project" value="TreeGrafter"/>
</dbReference>
<dbReference type="OMA" id="EAWSTWE"/>
<comment type="caution">
    <text evidence="8">The sequence shown here is derived from an EMBL/GenBank/DDBJ whole genome shotgun (WGS) entry which is preliminary data.</text>
</comment>
<gene>
    <name evidence="8" type="ORF">CL6EHI_129790</name>
</gene>
<dbReference type="VEuPathDB" id="AmoebaDB:EHI8A_093940"/>
<dbReference type="AlphaFoldDB" id="A0A5K1V2L0"/>
<dbReference type="Proteomes" id="UP000078387">
    <property type="component" value="Unassembled WGS sequence"/>
</dbReference>
<evidence type="ECO:0000256" key="3">
    <source>
        <dbReference type="ARBA" id="ARBA00023163"/>
    </source>
</evidence>
<keyword evidence="3" id="KW-0804">Transcription</keyword>